<dbReference type="GO" id="GO:0006000">
    <property type="term" value="P:fructose metabolic process"/>
    <property type="evidence" value="ECO:0007669"/>
    <property type="project" value="UniProtKB-ARBA"/>
</dbReference>
<dbReference type="PANTHER" id="PTHR43085">
    <property type="entry name" value="HEXOKINASE FAMILY MEMBER"/>
    <property type="match status" value="1"/>
</dbReference>
<dbReference type="GO" id="GO:0008865">
    <property type="term" value="F:fructokinase activity"/>
    <property type="evidence" value="ECO:0007669"/>
    <property type="project" value="UniProtKB-ARBA"/>
</dbReference>
<evidence type="ECO:0000313" key="8">
    <source>
        <dbReference type="EMBL" id="TNY33203.1"/>
    </source>
</evidence>
<dbReference type="Proteomes" id="UP000314011">
    <property type="component" value="Unassembled WGS sequence"/>
</dbReference>
<keyword evidence="9" id="KW-1185">Reference proteome</keyword>
<dbReference type="InterPro" id="IPR029056">
    <property type="entry name" value="Ribokinase-like"/>
</dbReference>
<dbReference type="PANTHER" id="PTHR43085:SF1">
    <property type="entry name" value="PSEUDOURIDINE KINASE-RELATED"/>
    <property type="match status" value="1"/>
</dbReference>
<comment type="caution">
    <text evidence="8">The sequence shown here is derived from an EMBL/GenBank/DDBJ whole genome shotgun (WGS) entry which is preliminary data.</text>
</comment>
<keyword evidence="5" id="KW-0067">ATP-binding</keyword>
<name>A0A5C5GER3_9RHOB</name>
<accession>A0A5C5GER3</accession>
<evidence type="ECO:0000256" key="3">
    <source>
        <dbReference type="ARBA" id="ARBA00022741"/>
    </source>
</evidence>
<feature type="domain" description="Carbohydrate kinase PfkB" evidence="7">
    <location>
        <begin position="6"/>
        <end position="299"/>
    </location>
</feature>
<evidence type="ECO:0000259" key="7">
    <source>
        <dbReference type="Pfam" id="PF00294"/>
    </source>
</evidence>
<dbReference type="EMBL" id="VFFF01000001">
    <property type="protein sequence ID" value="TNY33203.1"/>
    <property type="molecule type" value="Genomic_DNA"/>
</dbReference>
<keyword evidence="4 6" id="KW-0418">Kinase</keyword>
<evidence type="ECO:0000256" key="1">
    <source>
        <dbReference type="ARBA" id="ARBA00010688"/>
    </source>
</evidence>
<evidence type="ECO:0000313" key="9">
    <source>
        <dbReference type="Proteomes" id="UP000314011"/>
    </source>
</evidence>
<keyword evidence="2 6" id="KW-0808">Transferase</keyword>
<evidence type="ECO:0000256" key="6">
    <source>
        <dbReference type="RuleBase" id="RU003704"/>
    </source>
</evidence>
<dbReference type="InterPro" id="IPR002173">
    <property type="entry name" value="Carboh/pur_kinase_PfkB_CS"/>
</dbReference>
<dbReference type="Pfam" id="PF00294">
    <property type="entry name" value="PfkB"/>
    <property type="match status" value="1"/>
</dbReference>
<dbReference type="InterPro" id="IPR011611">
    <property type="entry name" value="PfkB_dom"/>
</dbReference>
<keyword evidence="3" id="KW-0547">Nucleotide-binding</keyword>
<dbReference type="InterPro" id="IPR050306">
    <property type="entry name" value="PfkB_Carbo_kinase"/>
</dbReference>
<sequence length="304" mass="32226">MILACGEALIDMLPRQTDAGDSAFLPAPGGAVFNTAVALGRLGAPTSFFSGISSDFFGEILLRSLSESGVDSSPAVISDRPSTLAFVRLTNGNAQYLFYDDNTAGRMLSEADLPEVTQRALFFGGISLAVEPCGSAYEALMLREAPRAVTMIDPNIRPGFIKDEQAYRGRLKRMLKAADIVKMSEEDLHWLEGDGEISRLASRLLGMGPNLVLITRGEHGVTGYSIDHVIDVPATKAEVVDTVGAGDTFNAGVLASLHARGGLTKQRIANLDEETFRAALELGAKAAAVTVSRAGANPPWASEL</sequence>
<evidence type="ECO:0000256" key="4">
    <source>
        <dbReference type="ARBA" id="ARBA00022777"/>
    </source>
</evidence>
<dbReference type="RefSeq" id="WP_140193890.1">
    <property type="nucleotide sequence ID" value="NZ_CP065915.1"/>
</dbReference>
<dbReference type="SUPFAM" id="SSF53613">
    <property type="entry name" value="Ribokinase-like"/>
    <property type="match status" value="1"/>
</dbReference>
<dbReference type="PROSITE" id="PS00584">
    <property type="entry name" value="PFKB_KINASES_2"/>
    <property type="match status" value="1"/>
</dbReference>
<gene>
    <name evidence="8" type="ORF">FHY64_07985</name>
</gene>
<comment type="similarity">
    <text evidence="1 6">Belongs to the carbohydrate kinase PfkB family.</text>
</comment>
<dbReference type="CDD" id="cd01167">
    <property type="entry name" value="bac_FRK"/>
    <property type="match status" value="1"/>
</dbReference>
<organism evidence="8 9">
    <name type="scientific">Pelagovum pacificum</name>
    <dbReference type="NCBI Taxonomy" id="2588711"/>
    <lineage>
        <taxon>Bacteria</taxon>
        <taxon>Pseudomonadati</taxon>
        <taxon>Pseudomonadota</taxon>
        <taxon>Alphaproteobacteria</taxon>
        <taxon>Rhodobacterales</taxon>
        <taxon>Paracoccaceae</taxon>
        <taxon>Pelagovum</taxon>
    </lineage>
</organism>
<evidence type="ECO:0000256" key="5">
    <source>
        <dbReference type="ARBA" id="ARBA00022840"/>
    </source>
</evidence>
<proteinExistence type="inferred from homology"/>
<dbReference type="Gene3D" id="3.40.1190.20">
    <property type="match status" value="1"/>
</dbReference>
<evidence type="ECO:0000256" key="2">
    <source>
        <dbReference type="ARBA" id="ARBA00022679"/>
    </source>
</evidence>
<dbReference type="PRINTS" id="PR00990">
    <property type="entry name" value="RIBOKINASE"/>
</dbReference>
<dbReference type="InterPro" id="IPR002139">
    <property type="entry name" value="Ribo/fructo_kinase"/>
</dbReference>
<protein>
    <submittedName>
        <fullName evidence="8">Carbohydrate kinase</fullName>
    </submittedName>
</protein>
<dbReference type="GO" id="GO:0005524">
    <property type="term" value="F:ATP binding"/>
    <property type="evidence" value="ECO:0007669"/>
    <property type="project" value="UniProtKB-KW"/>
</dbReference>
<reference evidence="8 9" key="1">
    <citation type="submission" date="2019-06" db="EMBL/GenBank/DDBJ databases">
        <title>Genome of new Rhodobacteraceae sp. SM1903.</title>
        <authorList>
            <person name="Ren X."/>
        </authorList>
    </citation>
    <scope>NUCLEOTIDE SEQUENCE [LARGE SCALE GENOMIC DNA]</scope>
    <source>
        <strain evidence="8 9">SM1903</strain>
    </source>
</reference>
<dbReference type="OrthoDB" id="9795789at2"/>
<dbReference type="AlphaFoldDB" id="A0A5C5GER3"/>